<feature type="chain" id="PRO_5028055121" evidence="1">
    <location>
        <begin position="27"/>
        <end position="403"/>
    </location>
</feature>
<dbReference type="Gene3D" id="3.40.1260.10">
    <property type="entry name" value="DsrEFH-like"/>
    <property type="match status" value="1"/>
</dbReference>
<keyword evidence="3" id="KW-0808">Transferase</keyword>
<dbReference type="InterPro" id="IPR013216">
    <property type="entry name" value="Methyltransf_11"/>
</dbReference>
<dbReference type="PANTHER" id="PTHR37691:SF1">
    <property type="entry name" value="BLR3518 PROTEIN"/>
    <property type="match status" value="1"/>
</dbReference>
<keyword evidence="3" id="KW-0489">Methyltransferase</keyword>
<evidence type="ECO:0000256" key="1">
    <source>
        <dbReference type="SAM" id="SignalP"/>
    </source>
</evidence>
<name>A0A7C4QRP0_9PLAN</name>
<dbReference type="AlphaFoldDB" id="A0A7C4QRP0"/>
<dbReference type="Pfam" id="PF02635">
    <property type="entry name" value="DsrE"/>
    <property type="match status" value="1"/>
</dbReference>
<proteinExistence type="predicted"/>
<gene>
    <name evidence="3" type="ORF">ENS64_17905</name>
</gene>
<sequence>MLPHIRRIADFSLVFRLALCLPLCLALCPRQSAWPQEKSVRPGINDSFRDPNVQEFVGRFEGESREVFVRRHDIVAACRIAPGQTVADIGAGTGLFTRLFAEAVGTEGRVIAVDISAKFLTHIAQTCREAGYQQVETLLAKDDSTELPAASVDVAFICDTYHHFEYPLKTMASVQQALKPGGRVIVIDFHRIPGQSSEWALNHVRAGQEVFESEIVQAGFLKTREVRDLLKENYFVEFTKSSAPGLKPRSFPIVERFGGVAPVPQAVERPRAGARVVLDITTPAAPDAVNKGLDRAARLINLYGAAGLKAADVRVVVVLHGEATKSVLRDDFYQPRYGVDGNPNRPLIEALRQAGVEVFVCGQALNNHGFPETAVAADVSIADAALSVVINRQLDGYAYVPIP</sequence>
<dbReference type="SUPFAM" id="SSF75169">
    <property type="entry name" value="DsrEFH-like"/>
    <property type="match status" value="1"/>
</dbReference>
<keyword evidence="1" id="KW-0732">Signal</keyword>
<dbReference type="GO" id="GO:0008757">
    <property type="term" value="F:S-adenosylmethionine-dependent methyltransferase activity"/>
    <property type="evidence" value="ECO:0007669"/>
    <property type="project" value="InterPro"/>
</dbReference>
<reference evidence="3" key="1">
    <citation type="journal article" date="2020" name="mSystems">
        <title>Genome- and Community-Level Interaction Insights into Carbon Utilization and Element Cycling Functions of Hydrothermarchaeota in Hydrothermal Sediment.</title>
        <authorList>
            <person name="Zhou Z."/>
            <person name="Liu Y."/>
            <person name="Xu W."/>
            <person name="Pan J."/>
            <person name="Luo Z.H."/>
            <person name="Li M."/>
        </authorList>
    </citation>
    <scope>NUCLEOTIDE SEQUENCE [LARGE SCALE GENOMIC DNA]</scope>
    <source>
        <strain evidence="3">SpSt-508</strain>
    </source>
</reference>
<accession>A0A7C4QRP0</accession>
<evidence type="ECO:0000259" key="2">
    <source>
        <dbReference type="Pfam" id="PF08241"/>
    </source>
</evidence>
<dbReference type="EMBL" id="DSVQ01000019">
    <property type="protein sequence ID" value="HGT41124.1"/>
    <property type="molecule type" value="Genomic_DNA"/>
</dbReference>
<evidence type="ECO:0000313" key="3">
    <source>
        <dbReference type="EMBL" id="HGT41124.1"/>
    </source>
</evidence>
<dbReference type="PANTHER" id="PTHR37691">
    <property type="entry name" value="BLR3518 PROTEIN"/>
    <property type="match status" value="1"/>
</dbReference>
<dbReference type="Gene3D" id="3.40.50.150">
    <property type="entry name" value="Vaccinia Virus protein VP39"/>
    <property type="match status" value="1"/>
</dbReference>
<feature type="signal peptide" evidence="1">
    <location>
        <begin position="1"/>
        <end position="26"/>
    </location>
</feature>
<dbReference type="InterPro" id="IPR027396">
    <property type="entry name" value="DsrEFH-like"/>
</dbReference>
<dbReference type="Pfam" id="PF08241">
    <property type="entry name" value="Methyltransf_11"/>
    <property type="match status" value="1"/>
</dbReference>
<dbReference type="InterPro" id="IPR003787">
    <property type="entry name" value="Sulphur_relay_DsrE/F-like"/>
</dbReference>
<comment type="caution">
    <text evidence="3">The sequence shown here is derived from an EMBL/GenBank/DDBJ whole genome shotgun (WGS) entry which is preliminary data.</text>
</comment>
<dbReference type="CDD" id="cd02440">
    <property type="entry name" value="AdoMet_MTases"/>
    <property type="match status" value="1"/>
</dbReference>
<dbReference type="GO" id="GO:0032259">
    <property type="term" value="P:methylation"/>
    <property type="evidence" value="ECO:0007669"/>
    <property type="project" value="UniProtKB-KW"/>
</dbReference>
<feature type="domain" description="Methyltransferase type 11" evidence="2">
    <location>
        <begin position="88"/>
        <end position="186"/>
    </location>
</feature>
<protein>
    <submittedName>
        <fullName evidence="3">Methyltransferase domain-containing protein</fullName>
    </submittedName>
</protein>
<dbReference type="InterPro" id="IPR029063">
    <property type="entry name" value="SAM-dependent_MTases_sf"/>
</dbReference>
<dbReference type="SUPFAM" id="SSF53335">
    <property type="entry name" value="S-adenosyl-L-methionine-dependent methyltransferases"/>
    <property type="match status" value="1"/>
</dbReference>
<organism evidence="3">
    <name type="scientific">Schlesneria paludicola</name>
    <dbReference type="NCBI Taxonomy" id="360056"/>
    <lineage>
        <taxon>Bacteria</taxon>
        <taxon>Pseudomonadati</taxon>
        <taxon>Planctomycetota</taxon>
        <taxon>Planctomycetia</taxon>
        <taxon>Planctomycetales</taxon>
        <taxon>Planctomycetaceae</taxon>
        <taxon>Schlesneria</taxon>
    </lineage>
</organism>